<accession>A0A9W9TZ11</accession>
<evidence type="ECO:0000313" key="2">
    <source>
        <dbReference type="Proteomes" id="UP001150941"/>
    </source>
</evidence>
<dbReference type="GeneID" id="83198447"/>
<organism evidence="1 2">
    <name type="scientific">Penicillium chermesinum</name>
    <dbReference type="NCBI Taxonomy" id="63820"/>
    <lineage>
        <taxon>Eukaryota</taxon>
        <taxon>Fungi</taxon>
        <taxon>Dikarya</taxon>
        <taxon>Ascomycota</taxon>
        <taxon>Pezizomycotina</taxon>
        <taxon>Eurotiomycetes</taxon>
        <taxon>Eurotiomycetidae</taxon>
        <taxon>Eurotiales</taxon>
        <taxon>Aspergillaceae</taxon>
        <taxon>Penicillium</taxon>
    </lineage>
</organism>
<name>A0A9W9TZ11_9EURO</name>
<reference evidence="1" key="2">
    <citation type="journal article" date="2023" name="IMA Fungus">
        <title>Comparative genomic study of the Penicillium genus elucidates a diverse pangenome and 15 lateral gene transfer events.</title>
        <authorList>
            <person name="Petersen C."/>
            <person name="Sorensen T."/>
            <person name="Nielsen M.R."/>
            <person name="Sondergaard T.E."/>
            <person name="Sorensen J.L."/>
            <person name="Fitzpatrick D.A."/>
            <person name="Frisvad J.C."/>
            <person name="Nielsen K.L."/>
        </authorList>
    </citation>
    <scope>NUCLEOTIDE SEQUENCE</scope>
    <source>
        <strain evidence="1">IBT 19713</strain>
    </source>
</reference>
<keyword evidence="2" id="KW-1185">Reference proteome</keyword>
<dbReference type="EMBL" id="JAPQKS010000002">
    <property type="protein sequence ID" value="KAJ5246864.1"/>
    <property type="molecule type" value="Genomic_DNA"/>
</dbReference>
<protein>
    <submittedName>
        <fullName evidence="1">Uncharacterized protein</fullName>
    </submittedName>
</protein>
<dbReference type="AlphaFoldDB" id="A0A9W9TZ11"/>
<dbReference type="RefSeq" id="XP_058334285.1">
    <property type="nucleotide sequence ID" value="XM_058471144.1"/>
</dbReference>
<evidence type="ECO:0000313" key="1">
    <source>
        <dbReference type="EMBL" id="KAJ5246864.1"/>
    </source>
</evidence>
<proteinExistence type="predicted"/>
<reference evidence="1" key="1">
    <citation type="submission" date="2022-11" db="EMBL/GenBank/DDBJ databases">
        <authorList>
            <person name="Petersen C."/>
        </authorList>
    </citation>
    <scope>NUCLEOTIDE SEQUENCE</scope>
    <source>
        <strain evidence="1">IBT 19713</strain>
    </source>
</reference>
<sequence length="157" mass="16981">MFPQTKLKTLAGTYDLLDGAQAQIGMSPVACFADLPSNFPLDLRIWAPSDEHLRESPGAVHLETNFGQKRKPFLDRLLGATPRILNETCQSENATQVGSAIDENLLPFPVSGSFPAKLELSRSKLCSSRAMDFPSAVRGVNSLGGTSFSIIPFSRGQ</sequence>
<gene>
    <name evidence="1" type="ORF">N7468_001847</name>
</gene>
<comment type="caution">
    <text evidence="1">The sequence shown here is derived from an EMBL/GenBank/DDBJ whole genome shotgun (WGS) entry which is preliminary data.</text>
</comment>
<dbReference type="Proteomes" id="UP001150941">
    <property type="component" value="Unassembled WGS sequence"/>
</dbReference>